<dbReference type="EC" id="3.4.21.89" evidence="5"/>
<evidence type="ECO:0000313" key="9">
    <source>
        <dbReference type="Proteomes" id="UP000800981"/>
    </source>
</evidence>
<protein>
    <recommendedName>
        <fullName evidence="5">Signal peptidase I</fullName>
        <ecNumber evidence="5">3.4.21.89</ecNumber>
    </recommendedName>
</protein>
<sequence length="210" mass="21108">MPPAAVAARVLPAVCRAVVLLVLALGGWGLLAVALGADVRVVVTGSMAPAVTPGTVVVTTAPDRPLAPGQVVVFRRPGSPDETVTHRVVAVLPDGSVQTKGDANAVGDGPAVPRADVVGVARLAIPYVGVPRVWLGTGEHAKAAGVLAGLGALSLIGFGPGMRRGNGWPGAGRPGAGWPESGRRRGGHRGKRRAPAGRSPRDALALRTTV</sequence>
<keyword evidence="8" id="KW-0378">Hydrolase</keyword>
<dbReference type="CDD" id="cd06530">
    <property type="entry name" value="S26_SPase_I"/>
    <property type="match status" value="1"/>
</dbReference>
<evidence type="ECO:0000256" key="5">
    <source>
        <dbReference type="NCBIfam" id="TIGR02228"/>
    </source>
</evidence>
<feature type="region of interest" description="Disordered" evidence="6">
    <location>
        <begin position="166"/>
        <end position="210"/>
    </location>
</feature>
<dbReference type="PANTHER" id="PTHR10806">
    <property type="entry name" value="SIGNAL PEPTIDASE COMPLEX CATALYTIC SUBUNIT SEC11"/>
    <property type="match status" value="1"/>
</dbReference>
<gene>
    <name evidence="8" type="ORF">G9H71_14560</name>
</gene>
<keyword evidence="3" id="KW-1133">Transmembrane helix</keyword>
<keyword evidence="4" id="KW-0472">Membrane</keyword>
<feature type="domain" description="Peptidase S26" evidence="7">
    <location>
        <begin position="19"/>
        <end position="102"/>
    </location>
</feature>
<evidence type="ECO:0000313" key="8">
    <source>
        <dbReference type="EMBL" id="NHC15008.1"/>
    </source>
</evidence>
<evidence type="ECO:0000256" key="2">
    <source>
        <dbReference type="ARBA" id="ARBA00022692"/>
    </source>
</evidence>
<dbReference type="SUPFAM" id="SSF51306">
    <property type="entry name" value="LexA/Signal peptidase"/>
    <property type="match status" value="1"/>
</dbReference>
<evidence type="ECO:0000256" key="1">
    <source>
        <dbReference type="ARBA" id="ARBA00004370"/>
    </source>
</evidence>
<name>A0ABX0GWS9_9ACTN</name>
<evidence type="ECO:0000259" key="7">
    <source>
        <dbReference type="Pfam" id="PF10502"/>
    </source>
</evidence>
<dbReference type="NCBIfam" id="TIGR02228">
    <property type="entry name" value="sigpep_I_arch"/>
    <property type="match status" value="1"/>
</dbReference>
<dbReference type="InterPro" id="IPR019533">
    <property type="entry name" value="Peptidase_S26"/>
</dbReference>
<reference evidence="8 9" key="1">
    <citation type="submission" date="2020-03" db="EMBL/GenBank/DDBJ databases">
        <title>Two novel Motilibacter sp.</title>
        <authorList>
            <person name="Liu S."/>
        </authorList>
    </citation>
    <scope>NUCLEOTIDE SEQUENCE [LARGE SCALE GENOMIC DNA]</scope>
    <source>
        <strain evidence="8 9">E257</strain>
    </source>
</reference>
<dbReference type="Proteomes" id="UP000800981">
    <property type="component" value="Unassembled WGS sequence"/>
</dbReference>
<feature type="compositionally biased region" description="Gly residues" evidence="6">
    <location>
        <begin position="166"/>
        <end position="175"/>
    </location>
</feature>
<dbReference type="EMBL" id="JAANNP010000014">
    <property type="protein sequence ID" value="NHC15008.1"/>
    <property type="molecule type" value="Genomic_DNA"/>
</dbReference>
<accession>A0ABX0GWS9</accession>
<dbReference type="PANTHER" id="PTHR10806:SF6">
    <property type="entry name" value="SIGNAL PEPTIDASE COMPLEX CATALYTIC SUBUNIT SEC11"/>
    <property type="match status" value="1"/>
</dbReference>
<dbReference type="InterPro" id="IPR036286">
    <property type="entry name" value="LexA/Signal_pep-like_sf"/>
</dbReference>
<dbReference type="Pfam" id="PF10502">
    <property type="entry name" value="Peptidase_S26"/>
    <property type="match status" value="1"/>
</dbReference>
<keyword evidence="2" id="KW-0812">Transmembrane</keyword>
<keyword evidence="9" id="KW-1185">Reference proteome</keyword>
<evidence type="ECO:0000256" key="3">
    <source>
        <dbReference type="ARBA" id="ARBA00022989"/>
    </source>
</evidence>
<dbReference type="RefSeq" id="WP_166283065.1">
    <property type="nucleotide sequence ID" value="NZ_JAANNP010000014.1"/>
</dbReference>
<evidence type="ECO:0000256" key="6">
    <source>
        <dbReference type="SAM" id="MobiDB-lite"/>
    </source>
</evidence>
<dbReference type="InterPro" id="IPR001733">
    <property type="entry name" value="Peptidase_S26B"/>
</dbReference>
<evidence type="ECO:0000256" key="4">
    <source>
        <dbReference type="ARBA" id="ARBA00023136"/>
    </source>
</evidence>
<feature type="compositionally biased region" description="Basic residues" evidence="6">
    <location>
        <begin position="184"/>
        <end position="195"/>
    </location>
</feature>
<proteinExistence type="predicted"/>
<dbReference type="Gene3D" id="2.10.109.10">
    <property type="entry name" value="Umud Fragment, subunit A"/>
    <property type="match status" value="1"/>
</dbReference>
<comment type="subcellular location">
    <subcellularLocation>
        <location evidence="1">Membrane</location>
    </subcellularLocation>
</comment>
<organism evidence="8 9">
    <name type="scientific">Motilibacter deserti</name>
    <dbReference type="NCBI Taxonomy" id="2714956"/>
    <lineage>
        <taxon>Bacteria</taxon>
        <taxon>Bacillati</taxon>
        <taxon>Actinomycetota</taxon>
        <taxon>Actinomycetes</taxon>
        <taxon>Motilibacterales</taxon>
        <taxon>Motilibacteraceae</taxon>
        <taxon>Motilibacter</taxon>
    </lineage>
</organism>
<dbReference type="GO" id="GO:0009003">
    <property type="term" value="F:signal peptidase activity"/>
    <property type="evidence" value="ECO:0007669"/>
    <property type="project" value="UniProtKB-EC"/>
</dbReference>
<comment type="caution">
    <text evidence="8">The sequence shown here is derived from an EMBL/GenBank/DDBJ whole genome shotgun (WGS) entry which is preliminary data.</text>
</comment>